<comment type="pathway">
    <text evidence="7">Isoprenoid biosynthesis; isopentenyl diphosphate biosynthesis via DXP pathway; isopentenyl diphosphate from 1-deoxy-D-xylulose 5-phosphate: step 6/6.</text>
</comment>
<dbReference type="InterPro" id="IPR003451">
    <property type="entry name" value="LytB/IspH"/>
</dbReference>
<reference evidence="9 10" key="1">
    <citation type="submission" date="2022-11" db="EMBL/GenBank/DDBJ databases">
        <title>The characterization of three novel Bacteroidetes species and genomic analysis of their roles in tidal elemental geochemical cycles.</title>
        <authorList>
            <person name="Ma K."/>
        </authorList>
    </citation>
    <scope>NUCLEOTIDE SEQUENCE [LARGE SCALE GENOMIC DNA]</scope>
    <source>
        <strain evidence="9 10">M17</strain>
    </source>
</reference>
<dbReference type="Pfam" id="PF02401">
    <property type="entry name" value="LYTB"/>
    <property type="match status" value="1"/>
</dbReference>
<evidence type="ECO:0000256" key="4">
    <source>
        <dbReference type="ARBA" id="ARBA00023002"/>
    </source>
</evidence>
<evidence type="ECO:0000256" key="8">
    <source>
        <dbReference type="ARBA" id="ARBA00046314"/>
    </source>
</evidence>
<keyword evidence="3" id="KW-0479">Metal-binding</keyword>
<dbReference type="EMBL" id="JAPFQN010000006">
    <property type="protein sequence ID" value="MCX2744469.1"/>
    <property type="molecule type" value="Genomic_DNA"/>
</dbReference>
<proteinExistence type="predicted"/>
<dbReference type="Gene3D" id="3.40.1010.20">
    <property type="entry name" value="4-hydroxy-3-methylbut-2-enyl diphosphate reductase, catalytic domain"/>
    <property type="match status" value="2"/>
</dbReference>
<dbReference type="Proteomes" id="UP001209885">
    <property type="component" value="Unassembled WGS sequence"/>
</dbReference>
<evidence type="ECO:0000256" key="3">
    <source>
        <dbReference type="ARBA" id="ARBA00022723"/>
    </source>
</evidence>
<dbReference type="CDD" id="cd13944">
    <property type="entry name" value="lytB_ispH"/>
    <property type="match status" value="1"/>
</dbReference>
<keyword evidence="6" id="KW-0411">Iron-sulfur</keyword>
<evidence type="ECO:0000313" key="10">
    <source>
        <dbReference type="Proteomes" id="UP001209885"/>
    </source>
</evidence>
<comment type="caution">
    <text evidence="9">The sequence shown here is derived from an EMBL/GenBank/DDBJ whole genome shotgun (WGS) entry which is preliminary data.</text>
</comment>
<accession>A0ABT3RRQ2</accession>
<gene>
    <name evidence="9" type="ORF">OO013_11370</name>
</gene>
<protein>
    <submittedName>
        <fullName evidence="9">4-hydroxy-3-methylbut-2-enyl diphosphate reductase</fullName>
        <ecNumber evidence="9">1.17.7.4</ecNumber>
    </submittedName>
</protein>
<evidence type="ECO:0000256" key="7">
    <source>
        <dbReference type="ARBA" id="ARBA00046313"/>
    </source>
</evidence>
<name>A0ABT3RRQ2_9BACT</name>
<keyword evidence="4 9" id="KW-0560">Oxidoreductase</keyword>
<dbReference type="PANTHER" id="PTHR31619">
    <property type="entry name" value="4-HYDROXY-3-METHYLBUT-2-ENYL DIPHOSPHATE REDUCTASE, CHLOROPLASTIC"/>
    <property type="match status" value="1"/>
</dbReference>
<dbReference type="Gene3D" id="3.40.50.11270">
    <property type="match status" value="1"/>
</dbReference>
<dbReference type="NCBIfam" id="NF009911">
    <property type="entry name" value="PRK13371.1"/>
    <property type="match status" value="1"/>
</dbReference>
<keyword evidence="10" id="KW-1185">Reference proteome</keyword>
<comment type="cofactor">
    <cofactor evidence="1">
        <name>[4Fe-4S] cluster</name>
        <dbReference type="ChEBI" id="CHEBI:49883"/>
    </cofactor>
</comment>
<evidence type="ECO:0000256" key="5">
    <source>
        <dbReference type="ARBA" id="ARBA00023004"/>
    </source>
</evidence>
<organism evidence="9 10">
    <name type="scientific">Mangrovivirga halotolerans</name>
    <dbReference type="NCBI Taxonomy" id="2993936"/>
    <lineage>
        <taxon>Bacteria</taxon>
        <taxon>Pseudomonadati</taxon>
        <taxon>Bacteroidota</taxon>
        <taxon>Cytophagia</taxon>
        <taxon>Cytophagales</taxon>
        <taxon>Mangrovivirgaceae</taxon>
        <taxon>Mangrovivirga</taxon>
    </lineage>
</organism>
<dbReference type="EC" id="1.17.7.4" evidence="9"/>
<evidence type="ECO:0000256" key="6">
    <source>
        <dbReference type="ARBA" id="ARBA00023014"/>
    </source>
</evidence>
<dbReference type="GO" id="GO:0051745">
    <property type="term" value="F:4-hydroxy-3-methylbut-2-enyl diphosphate reductase activity"/>
    <property type="evidence" value="ECO:0007669"/>
    <property type="project" value="UniProtKB-EC"/>
</dbReference>
<comment type="pathway">
    <text evidence="8">Isoprenoid biosynthesis; dimethylallyl diphosphate biosynthesis; dimethylallyl diphosphate from (2E)-4-hydroxy-3-methylbutenyl diphosphate: step 1/1.</text>
</comment>
<evidence type="ECO:0000256" key="2">
    <source>
        <dbReference type="ARBA" id="ARBA00022485"/>
    </source>
</evidence>
<evidence type="ECO:0000256" key="1">
    <source>
        <dbReference type="ARBA" id="ARBA00001966"/>
    </source>
</evidence>
<keyword evidence="2" id="KW-0004">4Fe-4S</keyword>
<dbReference type="PANTHER" id="PTHR31619:SF5">
    <property type="entry name" value="4-HYDROXY-3-METHYLBUT-2-ENYL DIPHOSPHATE REDUCTASE, CHLOROPLASTIC"/>
    <property type="match status" value="1"/>
</dbReference>
<sequence length="411" mass="46958">MKKFDIPSFYRSPIISKIKELRKLNDRTKKDFTPSILDFGPVQINVARHFGFCYGVENAIEIIYKTVNDNPGRRIFLLSEMIHNPKVNQDLHDMGVRFIMDTQGNQFVPWDEVKEDDIVVIPAFGTTIEIEELLKEKNIEVRRFDTTCPFVVKVWKRAGSLGDDDYTVVIHGKRYHEETRATFSHAKETAPAVVVQNLEEAKKLKPYILKQKSKEEFYEEFADRYSEGFNPEIHFDRIGVVNQTTMLAEDTQEITDHLKNVMESRVGAENINDHFANTRDTLCYATSDNQQAVKGLLEVDADLAIVVGGYNSSNTSHLVDLCEEKLPTYHISSADKILSDKLISHYLHKNKEEKVTEGYLPENKPSRILITSGASCPDAMVDDIIRKIIGYYDNALPVEEVIKSLANKYSN</sequence>
<dbReference type="RefSeq" id="WP_266056930.1">
    <property type="nucleotide sequence ID" value="NZ_JAPFQN010000006.1"/>
</dbReference>
<evidence type="ECO:0000313" key="9">
    <source>
        <dbReference type="EMBL" id="MCX2744469.1"/>
    </source>
</evidence>
<dbReference type="NCBIfam" id="TIGR00216">
    <property type="entry name" value="ispH_lytB"/>
    <property type="match status" value="1"/>
</dbReference>
<keyword evidence="5" id="KW-0408">Iron</keyword>